<evidence type="ECO:0000256" key="2">
    <source>
        <dbReference type="ARBA" id="ARBA00022801"/>
    </source>
</evidence>
<dbReference type="OrthoDB" id="3400812at2"/>
<reference evidence="5 6" key="1">
    <citation type="submission" date="2019-10" db="EMBL/GenBank/DDBJ databases">
        <title>Streptomyces smaragdinus sp. nov. and Streptomyces fabii sp. nov., isolated from the gut of fungus growing-termite Macrotermes natalensis.</title>
        <authorList>
            <person name="Schwitalla J."/>
            <person name="Benndorf R."/>
            <person name="Martin K."/>
            <person name="De Beer W."/>
            <person name="Kaster A.-K."/>
            <person name="Vollmers J."/>
            <person name="Poulsen M."/>
            <person name="Beemelmanns C."/>
        </authorList>
    </citation>
    <scope>NUCLEOTIDE SEQUENCE [LARGE SCALE GENOMIC DNA]</scope>
    <source>
        <strain evidence="5 6">RB5</strain>
    </source>
</reference>
<name>A0A7K0CIY1_9ACTN</name>
<keyword evidence="6" id="KW-1185">Reference proteome</keyword>
<organism evidence="5 6">
    <name type="scientific">Streptomyces smaragdinus</name>
    <dbReference type="NCBI Taxonomy" id="2585196"/>
    <lineage>
        <taxon>Bacteria</taxon>
        <taxon>Bacillati</taxon>
        <taxon>Actinomycetota</taxon>
        <taxon>Actinomycetes</taxon>
        <taxon>Kitasatosporales</taxon>
        <taxon>Streptomycetaceae</taxon>
        <taxon>Streptomyces</taxon>
    </lineage>
</organism>
<dbReference type="AlphaFoldDB" id="A0A7K0CIY1"/>
<sequence length="179" mass="19467">MATLHVPDELVNGCFHFPGQAVLVEGRLIAALGPYEELAAAHPEARVRRWPGQLAPGICEHDVQELLEHSYFPDPREAGELGTEPLTGDALDALGMDEARWGASARRGLQRLMARGIVEVCGEFTRPAVRDAVQRSGMYSPPGHGRRYLEPGGEARFAVWDGDGCVVAVVGGTIVFRRR</sequence>
<evidence type="ECO:0000313" key="5">
    <source>
        <dbReference type="EMBL" id="MQY13418.1"/>
    </source>
</evidence>
<keyword evidence="3" id="KW-0862">Zinc</keyword>
<dbReference type="Pfam" id="PF22039">
    <property type="entry name" value="HUTI_composite_bact"/>
    <property type="match status" value="1"/>
</dbReference>
<dbReference type="Proteomes" id="UP000466345">
    <property type="component" value="Unassembled WGS sequence"/>
</dbReference>
<evidence type="ECO:0000256" key="1">
    <source>
        <dbReference type="ARBA" id="ARBA00022723"/>
    </source>
</evidence>
<dbReference type="GO" id="GO:0016810">
    <property type="term" value="F:hydrolase activity, acting on carbon-nitrogen (but not peptide) bonds"/>
    <property type="evidence" value="ECO:0007669"/>
    <property type="project" value="InterPro"/>
</dbReference>
<dbReference type="InterPro" id="IPR011059">
    <property type="entry name" value="Metal-dep_hydrolase_composite"/>
</dbReference>
<gene>
    <name evidence="5" type="ORF">SRB5_35660</name>
</gene>
<evidence type="ECO:0000313" key="6">
    <source>
        <dbReference type="Proteomes" id="UP000466345"/>
    </source>
</evidence>
<keyword evidence="1" id="KW-0479">Metal-binding</keyword>
<dbReference type="SUPFAM" id="SSF51338">
    <property type="entry name" value="Composite domain of metallo-dependent hydrolases"/>
    <property type="match status" value="1"/>
</dbReference>
<comment type="caution">
    <text evidence="5">The sequence shown here is derived from an EMBL/GenBank/DDBJ whole genome shotgun (WGS) entry which is preliminary data.</text>
</comment>
<evidence type="ECO:0000256" key="3">
    <source>
        <dbReference type="ARBA" id="ARBA00022833"/>
    </source>
</evidence>
<dbReference type="EMBL" id="WEGJ01000012">
    <property type="protein sequence ID" value="MQY13418.1"/>
    <property type="molecule type" value="Genomic_DNA"/>
</dbReference>
<accession>A0A7K0CIY1</accession>
<proteinExistence type="predicted"/>
<protein>
    <recommendedName>
        <fullName evidence="4">Aminodeoxyfutalosine deaminase/Imidazolonepropionase-like composite domain-containing protein</fullName>
    </recommendedName>
</protein>
<dbReference type="RefSeq" id="WP_153453095.1">
    <property type="nucleotide sequence ID" value="NZ_WEGJ01000012.1"/>
</dbReference>
<dbReference type="InterPro" id="IPR054418">
    <property type="entry name" value="MQNX/HUTI_composite_N"/>
</dbReference>
<dbReference type="GO" id="GO:0046872">
    <property type="term" value="F:metal ion binding"/>
    <property type="evidence" value="ECO:0007669"/>
    <property type="project" value="UniProtKB-KW"/>
</dbReference>
<evidence type="ECO:0000259" key="4">
    <source>
        <dbReference type="Pfam" id="PF22039"/>
    </source>
</evidence>
<feature type="domain" description="Aminodeoxyfutalosine deaminase/Imidazolonepropionase-like composite" evidence="4">
    <location>
        <begin position="21"/>
        <end position="45"/>
    </location>
</feature>
<keyword evidence="2" id="KW-0378">Hydrolase</keyword>